<proteinExistence type="predicted"/>
<dbReference type="PROSITE" id="PS50096">
    <property type="entry name" value="IQ"/>
    <property type="match status" value="2"/>
</dbReference>
<dbReference type="eggNOG" id="ENOG502S8QP">
    <property type="taxonomic scope" value="Eukaryota"/>
</dbReference>
<name>D0NU54_PHYIT</name>
<evidence type="ECO:0000313" key="2">
    <source>
        <dbReference type="Proteomes" id="UP000006643"/>
    </source>
</evidence>
<dbReference type="KEGG" id="pif:PITG_16381"/>
<dbReference type="InParanoid" id="D0NU54"/>
<dbReference type="OrthoDB" id="73584at2759"/>
<evidence type="ECO:0000313" key="1">
    <source>
        <dbReference type="EMBL" id="EEY65178.1"/>
    </source>
</evidence>
<sequence length="552" mass="64504">MMREQLVRQLKQTLPTIETLVKDFLKAQEDLNQAEATLEATKVSPSRMKKTGSLIGLTTTVTDEDQVQNALVDAEATVTDLTTRLTDLIKIMSHHIQHVEILIQGFQESTVCIVEGILAWRQLRQRRRQLSNFHRLFRFPWRRQKRANYLVHIDDDLRMLFPSLAMELLLGPKATYNPLLLSRKMVKSLGLSSTGKTFLTERRNTSITPHDRLRQCLEAIYQEKSLEAQEKQRWGEEETRAQRSYDPFSTIKFAGGVEETLTNLMATQSPHGNLLGEQLRIRQEDTNRAVFSTSTTQNNQTDTVNEVLQVNPERLRLFFEKRATLLESPANCELRDIQPRGQKNKIRGKILVRKNNEKRVENYLARKIQLQYLAHRQRQAIRTNLTQLVEKIQTSVVDIQRVFRGHRAKCDYKCMRSVWLEHRQQVAAVRTIINAFRRYQRRQRHRHSMTVESIAQVQLITLLANKLNDPDQDAERYRRVGEERRRQRIVLLQKHKMEQQELERQRITAAIRMQAVVRAHLAQGQARILRQEKKAHMNAVSAMAIQSNIRNV</sequence>
<dbReference type="RefSeq" id="XP_002897435.1">
    <property type="nucleotide sequence ID" value="XM_002897389.1"/>
</dbReference>
<dbReference type="OMA" id="CELRDIQ"/>
<protein>
    <submittedName>
        <fullName evidence="1">Uncharacterized protein</fullName>
    </submittedName>
</protein>
<dbReference type="AlphaFoldDB" id="D0NU54"/>
<dbReference type="VEuPathDB" id="FungiDB:PITG_16381"/>
<dbReference type="GeneID" id="9465022"/>
<reference evidence="2" key="1">
    <citation type="journal article" date="2009" name="Nature">
        <title>Genome sequence and analysis of the Irish potato famine pathogen Phytophthora infestans.</title>
        <authorList>
            <consortium name="The Broad Institute Genome Sequencing Platform"/>
            <person name="Haas B.J."/>
            <person name="Kamoun S."/>
            <person name="Zody M.C."/>
            <person name="Jiang R.H."/>
            <person name="Handsaker R.E."/>
            <person name="Cano L.M."/>
            <person name="Grabherr M."/>
            <person name="Kodira C.D."/>
            <person name="Raffaele S."/>
            <person name="Torto-Alalibo T."/>
            <person name="Bozkurt T.O."/>
            <person name="Ah-Fong A.M."/>
            <person name="Alvarado L."/>
            <person name="Anderson V.L."/>
            <person name="Armstrong M.R."/>
            <person name="Avrova A."/>
            <person name="Baxter L."/>
            <person name="Beynon J."/>
            <person name="Boevink P.C."/>
            <person name="Bollmann S.R."/>
            <person name="Bos J.I."/>
            <person name="Bulone V."/>
            <person name="Cai G."/>
            <person name="Cakir C."/>
            <person name="Carrington J.C."/>
            <person name="Chawner M."/>
            <person name="Conti L."/>
            <person name="Costanzo S."/>
            <person name="Ewan R."/>
            <person name="Fahlgren N."/>
            <person name="Fischbach M.A."/>
            <person name="Fugelstad J."/>
            <person name="Gilroy E.M."/>
            <person name="Gnerre S."/>
            <person name="Green P.J."/>
            <person name="Grenville-Briggs L.J."/>
            <person name="Griffith J."/>
            <person name="Grunwald N.J."/>
            <person name="Horn K."/>
            <person name="Horner N.R."/>
            <person name="Hu C.H."/>
            <person name="Huitema E."/>
            <person name="Jeong D.H."/>
            <person name="Jones A.M."/>
            <person name="Jones J.D."/>
            <person name="Jones R.W."/>
            <person name="Karlsson E.K."/>
            <person name="Kunjeti S.G."/>
            <person name="Lamour K."/>
            <person name="Liu Z."/>
            <person name="Ma L."/>
            <person name="Maclean D."/>
            <person name="Chibucos M.C."/>
            <person name="McDonald H."/>
            <person name="McWalters J."/>
            <person name="Meijer H.J."/>
            <person name="Morgan W."/>
            <person name="Morris P.F."/>
            <person name="Munro C.A."/>
            <person name="O'Neill K."/>
            <person name="Ospina-Giraldo M."/>
            <person name="Pinzon A."/>
            <person name="Pritchard L."/>
            <person name="Ramsahoye B."/>
            <person name="Ren Q."/>
            <person name="Restrepo S."/>
            <person name="Roy S."/>
            <person name="Sadanandom A."/>
            <person name="Savidor A."/>
            <person name="Schornack S."/>
            <person name="Schwartz D.C."/>
            <person name="Schumann U.D."/>
            <person name="Schwessinger B."/>
            <person name="Seyer L."/>
            <person name="Sharpe T."/>
            <person name="Silvar C."/>
            <person name="Song J."/>
            <person name="Studholme D.J."/>
            <person name="Sykes S."/>
            <person name="Thines M."/>
            <person name="van de Vondervoort P.J."/>
            <person name="Phuntumart V."/>
            <person name="Wawra S."/>
            <person name="Weide R."/>
            <person name="Win J."/>
            <person name="Young C."/>
            <person name="Zhou S."/>
            <person name="Fry W."/>
            <person name="Meyers B.C."/>
            <person name="van West P."/>
            <person name="Ristaino J."/>
            <person name="Govers F."/>
            <person name="Birch P.R."/>
            <person name="Whisson S.C."/>
            <person name="Judelson H.S."/>
            <person name="Nusbaum C."/>
        </authorList>
    </citation>
    <scope>NUCLEOTIDE SEQUENCE [LARGE SCALE GENOMIC DNA]</scope>
    <source>
        <strain evidence="2">T30-4</strain>
    </source>
</reference>
<gene>
    <name evidence="1" type="ORF">PITG_16381</name>
</gene>
<dbReference type="Proteomes" id="UP000006643">
    <property type="component" value="Unassembled WGS sequence"/>
</dbReference>
<accession>D0NU54</accession>
<organism evidence="1 2">
    <name type="scientific">Phytophthora infestans (strain T30-4)</name>
    <name type="common">Potato late blight agent</name>
    <dbReference type="NCBI Taxonomy" id="403677"/>
    <lineage>
        <taxon>Eukaryota</taxon>
        <taxon>Sar</taxon>
        <taxon>Stramenopiles</taxon>
        <taxon>Oomycota</taxon>
        <taxon>Peronosporomycetes</taxon>
        <taxon>Peronosporales</taxon>
        <taxon>Peronosporaceae</taxon>
        <taxon>Phytophthora</taxon>
    </lineage>
</organism>
<dbReference type="HOGENOM" id="CLU_493894_0_0_1"/>
<keyword evidence="2" id="KW-1185">Reference proteome</keyword>
<dbReference type="EMBL" id="DS028162">
    <property type="protein sequence ID" value="EEY65178.1"/>
    <property type="molecule type" value="Genomic_DNA"/>
</dbReference>